<evidence type="ECO:0000256" key="3">
    <source>
        <dbReference type="ARBA" id="ARBA00012960"/>
    </source>
</evidence>
<dbReference type="EC" id="2.7.4.1" evidence="3"/>
<keyword evidence="6 16" id="KW-0812">Transmembrane</keyword>
<dbReference type="GO" id="GO:0000329">
    <property type="term" value="C:fungal-type vacuole membrane"/>
    <property type="evidence" value="ECO:0007669"/>
    <property type="project" value="TreeGrafter"/>
</dbReference>
<feature type="non-terminal residue" evidence="18">
    <location>
        <position position="1"/>
    </location>
</feature>
<comment type="subcellular location">
    <subcellularLocation>
        <location evidence="2">Vacuole membrane</location>
        <topology evidence="2">Multi-pass membrane protein</topology>
    </subcellularLocation>
</comment>
<evidence type="ECO:0000256" key="4">
    <source>
        <dbReference type="ARBA" id="ARBA00022554"/>
    </source>
</evidence>
<dbReference type="CDD" id="cd07751">
    <property type="entry name" value="PolyPPase_VTC4_like"/>
    <property type="match status" value="1"/>
</dbReference>
<sequence length="708" mass="82412">YGIGKKTSEQPSPFYINCSLSDYIPPKETKIISPAELDRLRKSGFSEQDIQQLQLQLQQIEIKKVQANNRQRQADELAEGTYREMTLGFILGLFLGIICLFWFRKSVFSKRKQWGILLGMIFNISFDYEQLKTILKQRPKEVWSEQDESEFIEKLETDLSKVYNFQKTKYNEIQNLMETAHSRVNKLCQKPSPGEEEFALSELELTSIIHDIHDLAKFSRLNYTGFLKITKKHDKMTDWRLRPIFSVRLNSKPFYKENYDILIVRISYLYDRIRTRGRERGGDSGAGGKQSAFVRNTTKYWIHPDNITDVKLIILQHLPVLVFNPNKEFVPEDSAVSSVYFDNDDFELYNGRLEKTEGAEAIRMRWYGGIDQKTIYVERKQHHEDWTGEKSVKARFPIKEKYLDAYLNGEYTVDALCQKLGSEESRQLAEEIQYTILVRKLHPTLRTFYHRTAFQLPGDARVRISLDSELCMVREDNEGKKRSGDHWRQTGIEYPFRSSDVCRFPYAVLEVKLQTHVGQEPPEWITDLVQSHLVESVPKFSKFIHGCATLLEEKISLLPFWLPQMDVDIRKPCRALNAQGRQDDQDSLRIHTTTVNSNDEEGESSRLSVLTVPPKTFMANERTFFSWLHFTLLLNVLAVGLLHFSDYSGRLAAIALTMVSVIIMLYALYNYHCRIRYILEQNPGDYSDKYGPILLTSCIISSIALNFY</sequence>
<feature type="coiled-coil region" evidence="15">
    <location>
        <begin position="50"/>
        <end position="77"/>
    </location>
</feature>
<dbReference type="InterPro" id="IPR025390">
    <property type="entry name" value="Dsc3_C"/>
</dbReference>
<dbReference type="InterPro" id="IPR051572">
    <property type="entry name" value="VTC_Complex_Subunit"/>
</dbReference>
<keyword evidence="15" id="KW-0175">Coiled coil</keyword>
<evidence type="ECO:0000256" key="5">
    <source>
        <dbReference type="ARBA" id="ARBA00022679"/>
    </source>
</evidence>
<dbReference type="Pfam" id="PF13373">
    <property type="entry name" value="Dsc3_C"/>
    <property type="match status" value="1"/>
</dbReference>
<feature type="transmembrane region" description="Helical" evidence="16">
    <location>
        <begin position="85"/>
        <end position="103"/>
    </location>
</feature>
<dbReference type="PANTHER" id="PTHR46140">
    <property type="entry name" value="VACUOLAR TRANSPORTER CHAPERONE 1-RELATED"/>
    <property type="match status" value="1"/>
</dbReference>
<dbReference type="InterPro" id="IPR004331">
    <property type="entry name" value="SPX_dom"/>
</dbReference>
<comment type="similarity">
    <text evidence="10">Belongs to the VTC4 family.</text>
</comment>
<dbReference type="InterPro" id="IPR003807">
    <property type="entry name" value="DUF202"/>
</dbReference>
<evidence type="ECO:0000256" key="1">
    <source>
        <dbReference type="ARBA" id="ARBA00001936"/>
    </source>
</evidence>
<evidence type="ECO:0000256" key="10">
    <source>
        <dbReference type="ARBA" id="ARBA00061390"/>
    </source>
</evidence>
<keyword evidence="7 16" id="KW-1133">Transmembrane helix</keyword>
<keyword evidence="5" id="KW-0808">Transferase</keyword>
<accession>A0A367J9W3</accession>
<dbReference type="Proteomes" id="UP000253551">
    <property type="component" value="Unassembled WGS sequence"/>
</dbReference>
<evidence type="ECO:0000256" key="13">
    <source>
        <dbReference type="ARBA" id="ARBA00080494"/>
    </source>
</evidence>
<dbReference type="GO" id="GO:0008976">
    <property type="term" value="F:polyphosphate kinase activity"/>
    <property type="evidence" value="ECO:0007669"/>
    <property type="project" value="UniProtKB-EC"/>
</dbReference>
<evidence type="ECO:0000256" key="15">
    <source>
        <dbReference type="SAM" id="Coils"/>
    </source>
</evidence>
<feature type="non-terminal residue" evidence="18">
    <location>
        <position position="708"/>
    </location>
</feature>
<protein>
    <recommendedName>
        <fullName evidence="11">Vacuolar transporter chaperone complex subunit 4</fullName>
        <ecNumber evidence="3">2.7.4.1</ecNumber>
    </recommendedName>
    <alternativeName>
        <fullName evidence="13">Polyphosphate kinase</fullName>
    </alternativeName>
    <alternativeName>
        <fullName evidence="12">SPX-dependent polyphosphate polymerase VTC subunit 4</fullName>
    </alternativeName>
    <alternativeName>
        <fullName evidence="14">Vacuolar membrane polyphosphate polymerase catalytic subunit</fullName>
    </alternativeName>
</protein>
<dbReference type="InterPro" id="IPR042267">
    <property type="entry name" value="VTC_sf"/>
</dbReference>
<evidence type="ECO:0000256" key="16">
    <source>
        <dbReference type="SAM" id="Phobius"/>
    </source>
</evidence>
<dbReference type="PROSITE" id="PS51382">
    <property type="entry name" value="SPX"/>
    <property type="match status" value="1"/>
</dbReference>
<evidence type="ECO:0000256" key="7">
    <source>
        <dbReference type="ARBA" id="ARBA00022989"/>
    </source>
</evidence>
<name>A0A367J9W3_RHIST</name>
<evidence type="ECO:0000256" key="2">
    <source>
        <dbReference type="ARBA" id="ARBA00004128"/>
    </source>
</evidence>
<proteinExistence type="inferred from homology"/>
<dbReference type="GO" id="GO:0006799">
    <property type="term" value="P:polyphosphate biosynthetic process"/>
    <property type="evidence" value="ECO:0007669"/>
    <property type="project" value="UniProtKB-ARBA"/>
</dbReference>
<feature type="domain" description="SPX" evidence="17">
    <location>
        <begin position="106"/>
        <end position="247"/>
    </location>
</feature>
<keyword evidence="19" id="KW-1185">Reference proteome</keyword>
<evidence type="ECO:0000256" key="14">
    <source>
        <dbReference type="ARBA" id="ARBA00081313"/>
    </source>
</evidence>
<dbReference type="PANTHER" id="PTHR46140:SF1">
    <property type="entry name" value="VACUOLAR TRANSPORTER CHAPERONE COMPLEX SUBUNIT 4-RELATED"/>
    <property type="match status" value="1"/>
</dbReference>
<gene>
    <name evidence="18" type="primary">VTC4_5</name>
    <name evidence="18" type="ORF">CU098_002848</name>
</gene>
<evidence type="ECO:0000313" key="18">
    <source>
        <dbReference type="EMBL" id="RCH86744.1"/>
    </source>
</evidence>
<dbReference type="STRING" id="4846.A0A367J9W3"/>
<dbReference type="Gene3D" id="3.20.100.30">
    <property type="entry name" value="VTC, catalytic tunnel domain"/>
    <property type="match status" value="1"/>
</dbReference>
<organism evidence="18 19">
    <name type="scientific">Rhizopus stolonifer</name>
    <name type="common">Rhizopus nigricans</name>
    <dbReference type="NCBI Taxonomy" id="4846"/>
    <lineage>
        <taxon>Eukaryota</taxon>
        <taxon>Fungi</taxon>
        <taxon>Fungi incertae sedis</taxon>
        <taxon>Mucoromycota</taxon>
        <taxon>Mucoromycotina</taxon>
        <taxon>Mucoromycetes</taxon>
        <taxon>Mucorales</taxon>
        <taxon>Mucorineae</taxon>
        <taxon>Rhizopodaceae</taxon>
        <taxon>Rhizopus</taxon>
    </lineage>
</organism>
<dbReference type="InterPro" id="IPR018966">
    <property type="entry name" value="VTC_domain"/>
</dbReference>
<feature type="transmembrane region" description="Helical" evidence="16">
    <location>
        <begin position="651"/>
        <end position="669"/>
    </location>
</feature>
<comment type="catalytic activity">
    <reaction evidence="9">
        <text>[phosphate](n) + ATP = [phosphate](n+1) + ADP</text>
        <dbReference type="Rhea" id="RHEA:19573"/>
        <dbReference type="Rhea" id="RHEA-COMP:9859"/>
        <dbReference type="Rhea" id="RHEA-COMP:14280"/>
        <dbReference type="ChEBI" id="CHEBI:16838"/>
        <dbReference type="ChEBI" id="CHEBI:30616"/>
        <dbReference type="ChEBI" id="CHEBI:456216"/>
        <dbReference type="EC" id="2.7.4.1"/>
    </reaction>
    <physiologicalReaction direction="left-to-right" evidence="9">
        <dbReference type="Rhea" id="RHEA:19574"/>
    </physiologicalReaction>
</comment>
<evidence type="ECO:0000256" key="8">
    <source>
        <dbReference type="ARBA" id="ARBA00023136"/>
    </source>
</evidence>
<dbReference type="AlphaFoldDB" id="A0A367J9W3"/>
<dbReference type="Pfam" id="PF02656">
    <property type="entry name" value="DUF202"/>
    <property type="match status" value="1"/>
</dbReference>
<dbReference type="GO" id="GO:0033254">
    <property type="term" value="C:vacuolar transporter chaperone complex"/>
    <property type="evidence" value="ECO:0007669"/>
    <property type="project" value="TreeGrafter"/>
</dbReference>
<keyword evidence="4" id="KW-0926">Vacuole</keyword>
<evidence type="ECO:0000259" key="17">
    <source>
        <dbReference type="PROSITE" id="PS51382"/>
    </source>
</evidence>
<evidence type="ECO:0000256" key="9">
    <source>
        <dbReference type="ARBA" id="ARBA00050204"/>
    </source>
</evidence>
<evidence type="ECO:0000256" key="11">
    <source>
        <dbReference type="ARBA" id="ARBA00067464"/>
    </source>
</evidence>
<evidence type="ECO:0000256" key="6">
    <source>
        <dbReference type="ARBA" id="ARBA00022692"/>
    </source>
</evidence>
<evidence type="ECO:0000313" key="19">
    <source>
        <dbReference type="Proteomes" id="UP000253551"/>
    </source>
</evidence>
<dbReference type="OrthoDB" id="6493944at2759"/>
<dbReference type="FunFam" id="3.20.100.30:FF:000001">
    <property type="entry name" value="Vacuolar transporter chaperone 4"/>
    <property type="match status" value="1"/>
</dbReference>
<evidence type="ECO:0000256" key="12">
    <source>
        <dbReference type="ARBA" id="ARBA00075894"/>
    </source>
</evidence>
<reference evidence="18 19" key="1">
    <citation type="journal article" date="2018" name="G3 (Bethesda)">
        <title>Phylogenetic and Phylogenomic Definition of Rhizopus Species.</title>
        <authorList>
            <person name="Gryganskyi A.P."/>
            <person name="Golan J."/>
            <person name="Dolatabadi S."/>
            <person name="Mondo S."/>
            <person name="Robb S."/>
            <person name="Idnurm A."/>
            <person name="Muszewska A."/>
            <person name="Steczkiewicz K."/>
            <person name="Masonjones S."/>
            <person name="Liao H.L."/>
            <person name="Gajdeczka M.T."/>
            <person name="Anike F."/>
            <person name="Vuek A."/>
            <person name="Anishchenko I.M."/>
            <person name="Voigt K."/>
            <person name="de Hoog G.S."/>
            <person name="Smith M.E."/>
            <person name="Heitman J."/>
            <person name="Vilgalys R."/>
            <person name="Stajich J.E."/>
        </authorList>
    </citation>
    <scope>NUCLEOTIDE SEQUENCE [LARGE SCALE GENOMIC DNA]</scope>
    <source>
        <strain evidence="18 19">LSU 92-RS-03</strain>
    </source>
</reference>
<dbReference type="CDD" id="cd14480">
    <property type="entry name" value="SPX_VTC2_like"/>
    <property type="match status" value="1"/>
</dbReference>
<keyword evidence="8 16" id="KW-0472">Membrane</keyword>
<dbReference type="Pfam" id="PF09359">
    <property type="entry name" value="VTC"/>
    <property type="match status" value="1"/>
</dbReference>
<feature type="transmembrane region" description="Helical" evidence="16">
    <location>
        <begin position="624"/>
        <end position="645"/>
    </location>
</feature>
<dbReference type="EMBL" id="PJQM01003868">
    <property type="protein sequence ID" value="RCH86744.1"/>
    <property type="molecule type" value="Genomic_DNA"/>
</dbReference>
<comment type="cofactor">
    <cofactor evidence="1">
        <name>Mn(2+)</name>
        <dbReference type="ChEBI" id="CHEBI:29035"/>
    </cofactor>
</comment>
<comment type="caution">
    <text evidence="18">The sequence shown here is derived from an EMBL/GenBank/DDBJ whole genome shotgun (WGS) entry which is preliminary data.</text>
</comment>